<feature type="signal peptide" evidence="2">
    <location>
        <begin position="1"/>
        <end position="16"/>
    </location>
</feature>
<name>A0AAD6SEB2_9AGAR</name>
<sequence length="577" mass="63305">MSRAWIYLTVLPVALGSVNFDTCLAQVRNGDWGLTGGTDNQGRPVSNISLATAITYDLCVVACGSGSEPFVWNIFSQQFSAWLLPYLALVSQLPFGANNRLDNLLSMLLTVGSPTLAAYSLALTVLNGHWIAQRFSALSYNNVRSAVKILSGLQQSPLHVKADDPLLASLVVLHANDNYWETLEDLLNYVQTWSISAVASILWVVIAYIFTVVDSFTGVVTTSTLNSNGQAVGSILLWLLPIVVGWLQISPKCDHERVHQAMERANKIAYVASPSGEPRLASEVSAKRAIYLSKGTGDVHRDEHCSAPIYNYARFLPWTLAVESVYYAFREASERSQSYEPVDSGLEWQKGEKGDRNMRIHPRNRTGSLSQVSDYVKMKAIEFEMNPKPRSRWGPGVVSRFLLAALIALSLTWGTTGAAVVVAFFTPTKGIGCRSGSYLMYGVISTLVWMLLVASSLLAHYSTFTDSFKDRYMHTKATRLAAVISIILRRIGKVLAALNTVWIILACLFQFGSVFDRCWCNSSVFTWGKHAYNVIDVTTSDVEALNAPWIGGVALAGGCAILFMGFVNVLINPALPD</sequence>
<evidence type="ECO:0000256" key="2">
    <source>
        <dbReference type="SAM" id="SignalP"/>
    </source>
</evidence>
<dbReference type="EMBL" id="JARJCM010000143">
    <property type="protein sequence ID" value="KAJ7026098.1"/>
    <property type="molecule type" value="Genomic_DNA"/>
</dbReference>
<feature type="transmembrane region" description="Helical" evidence="1">
    <location>
        <begin position="193"/>
        <end position="211"/>
    </location>
</feature>
<feature type="transmembrane region" description="Helical" evidence="1">
    <location>
        <begin position="104"/>
        <end position="126"/>
    </location>
</feature>
<accession>A0AAD6SEB2</accession>
<feature type="transmembrane region" description="Helical" evidence="1">
    <location>
        <begin position="231"/>
        <end position="249"/>
    </location>
</feature>
<evidence type="ECO:0000313" key="4">
    <source>
        <dbReference type="Proteomes" id="UP001218188"/>
    </source>
</evidence>
<dbReference type="AlphaFoldDB" id="A0AAD6SEB2"/>
<comment type="caution">
    <text evidence="3">The sequence shown here is derived from an EMBL/GenBank/DDBJ whole genome shotgun (WGS) entry which is preliminary data.</text>
</comment>
<feature type="transmembrane region" description="Helical" evidence="1">
    <location>
        <begin position="401"/>
        <end position="426"/>
    </location>
</feature>
<keyword evidence="2" id="KW-0732">Signal</keyword>
<feature type="transmembrane region" description="Helical" evidence="1">
    <location>
        <begin position="549"/>
        <end position="571"/>
    </location>
</feature>
<feature type="transmembrane region" description="Helical" evidence="1">
    <location>
        <begin position="438"/>
        <end position="461"/>
    </location>
</feature>
<gene>
    <name evidence="3" type="ORF">C8F04DRAFT_120733</name>
</gene>
<feature type="chain" id="PRO_5042028750" evidence="2">
    <location>
        <begin position="17"/>
        <end position="577"/>
    </location>
</feature>
<evidence type="ECO:0000313" key="3">
    <source>
        <dbReference type="EMBL" id="KAJ7026098.1"/>
    </source>
</evidence>
<keyword evidence="4" id="KW-1185">Reference proteome</keyword>
<evidence type="ECO:0000256" key="1">
    <source>
        <dbReference type="SAM" id="Phobius"/>
    </source>
</evidence>
<protein>
    <submittedName>
        <fullName evidence="3">Uncharacterized protein</fullName>
    </submittedName>
</protein>
<reference evidence="3" key="1">
    <citation type="submission" date="2023-03" db="EMBL/GenBank/DDBJ databases">
        <title>Massive genome expansion in bonnet fungi (Mycena s.s.) driven by repeated elements and novel gene families across ecological guilds.</title>
        <authorList>
            <consortium name="Lawrence Berkeley National Laboratory"/>
            <person name="Harder C.B."/>
            <person name="Miyauchi S."/>
            <person name="Viragh M."/>
            <person name="Kuo A."/>
            <person name="Thoen E."/>
            <person name="Andreopoulos B."/>
            <person name="Lu D."/>
            <person name="Skrede I."/>
            <person name="Drula E."/>
            <person name="Henrissat B."/>
            <person name="Morin E."/>
            <person name="Kohler A."/>
            <person name="Barry K."/>
            <person name="LaButti K."/>
            <person name="Morin E."/>
            <person name="Salamov A."/>
            <person name="Lipzen A."/>
            <person name="Mereny Z."/>
            <person name="Hegedus B."/>
            <person name="Baldrian P."/>
            <person name="Stursova M."/>
            <person name="Weitz H."/>
            <person name="Taylor A."/>
            <person name="Grigoriev I.V."/>
            <person name="Nagy L.G."/>
            <person name="Martin F."/>
            <person name="Kauserud H."/>
        </authorList>
    </citation>
    <scope>NUCLEOTIDE SEQUENCE</scope>
    <source>
        <strain evidence="3">CBHHK200</strain>
    </source>
</reference>
<organism evidence="3 4">
    <name type="scientific">Mycena alexandri</name>
    <dbReference type="NCBI Taxonomy" id="1745969"/>
    <lineage>
        <taxon>Eukaryota</taxon>
        <taxon>Fungi</taxon>
        <taxon>Dikarya</taxon>
        <taxon>Basidiomycota</taxon>
        <taxon>Agaricomycotina</taxon>
        <taxon>Agaricomycetes</taxon>
        <taxon>Agaricomycetidae</taxon>
        <taxon>Agaricales</taxon>
        <taxon>Marasmiineae</taxon>
        <taxon>Mycenaceae</taxon>
        <taxon>Mycena</taxon>
    </lineage>
</organism>
<keyword evidence="1" id="KW-0812">Transmembrane</keyword>
<feature type="transmembrane region" description="Helical" evidence="1">
    <location>
        <begin position="494"/>
        <end position="515"/>
    </location>
</feature>
<keyword evidence="1" id="KW-0472">Membrane</keyword>
<proteinExistence type="predicted"/>
<dbReference type="Proteomes" id="UP001218188">
    <property type="component" value="Unassembled WGS sequence"/>
</dbReference>
<keyword evidence="1" id="KW-1133">Transmembrane helix</keyword>